<dbReference type="Gramene" id="PGSC0003DMT400097496">
    <property type="protein sequence ID" value="PGSC0003DMT400097496"/>
    <property type="gene ID" value="PGSC0003DMG400047067"/>
</dbReference>
<dbReference type="PANTHER" id="PTHR33180:SF31">
    <property type="entry name" value="POLYPROTEIN PROTEIN"/>
    <property type="match status" value="1"/>
</dbReference>
<dbReference type="HOGENOM" id="CLU_029307_2_3_1"/>
<keyword evidence="3" id="KW-1185">Reference proteome</keyword>
<name>M1E0R6_SOLTU</name>
<evidence type="ECO:0000256" key="1">
    <source>
        <dbReference type="SAM" id="MobiDB-lite"/>
    </source>
</evidence>
<evidence type="ECO:0000313" key="2">
    <source>
        <dbReference type="EnsemblPlants" id="PGSC0003DMT400097496"/>
    </source>
</evidence>
<protein>
    <recommendedName>
        <fullName evidence="4">Polyprotein protein</fullName>
    </recommendedName>
</protein>
<evidence type="ECO:0000313" key="3">
    <source>
        <dbReference type="Proteomes" id="UP000011115"/>
    </source>
</evidence>
<feature type="region of interest" description="Disordered" evidence="1">
    <location>
        <begin position="299"/>
        <end position="333"/>
    </location>
</feature>
<proteinExistence type="predicted"/>
<sequence>MSCLRSHKFKLFTRPHGPYVPNWVREFYTVYGALQPQGKKQAAKFKPVDYMVIKGRKVNCADEPRVPFDAKKDVEVIPTFSSDIKRIEVEYLKDEVEKKKSLGIPSTAPSMIPSFSTTPLPPRSGTSNAATFRPPVTQAALQRMGQLADSADRLASRLEATIRGMIKRALDDDVTPLSVTIDALAARIALLEIPNVPADTYMPPSTTGDEVGTEEVAAAESEAETDEEQLGVDEKASYEGLTKIDEAMVDSVLQISFVDTIMAGSSVIDTPGIDTQDQSVALGTDAPTDGASIWIEEQSKDTNVQKGTKRAERMKKSKSGDRQVHLANHRMAA</sequence>
<dbReference type="PANTHER" id="PTHR33180">
    <property type="entry name" value="PHOTOSYSTEM II CP43 REACTION CENTER PROTEIN"/>
    <property type="match status" value="1"/>
</dbReference>
<organism evidence="2 3">
    <name type="scientific">Solanum tuberosum</name>
    <name type="common">Potato</name>
    <dbReference type="NCBI Taxonomy" id="4113"/>
    <lineage>
        <taxon>Eukaryota</taxon>
        <taxon>Viridiplantae</taxon>
        <taxon>Streptophyta</taxon>
        <taxon>Embryophyta</taxon>
        <taxon>Tracheophyta</taxon>
        <taxon>Spermatophyta</taxon>
        <taxon>Magnoliopsida</taxon>
        <taxon>eudicotyledons</taxon>
        <taxon>Gunneridae</taxon>
        <taxon>Pentapetalae</taxon>
        <taxon>asterids</taxon>
        <taxon>lamiids</taxon>
        <taxon>Solanales</taxon>
        <taxon>Solanaceae</taxon>
        <taxon>Solanoideae</taxon>
        <taxon>Solaneae</taxon>
        <taxon>Solanum</taxon>
    </lineage>
</organism>
<evidence type="ECO:0008006" key="4">
    <source>
        <dbReference type="Google" id="ProtNLM"/>
    </source>
</evidence>
<dbReference type="AlphaFoldDB" id="M1E0R6"/>
<dbReference type="InParanoid" id="M1E0R6"/>
<dbReference type="Proteomes" id="UP000011115">
    <property type="component" value="Unassembled WGS sequence"/>
</dbReference>
<accession>M1E0R6</accession>
<dbReference type="PaxDb" id="4113-PGSC0003DMT400097496"/>
<dbReference type="EnsemblPlants" id="PGSC0003DMT400097496">
    <property type="protein sequence ID" value="PGSC0003DMT400097496"/>
    <property type="gene ID" value="PGSC0003DMG400047067"/>
</dbReference>
<reference evidence="3" key="1">
    <citation type="journal article" date="2011" name="Nature">
        <title>Genome sequence and analysis of the tuber crop potato.</title>
        <authorList>
            <consortium name="The Potato Genome Sequencing Consortium"/>
        </authorList>
    </citation>
    <scope>NUCLEOTIDE SEQUENCE [LARGE SCALE GENOMIC DNA]</scope>
    <source>
        <strain evidence="3">cv. DM1-3 516 R44</strain>
    </source>
</reference>
<reference evidence="2" key="2">
    <citation type="submission" date="2015-06" db="UniProtKB">
        <authorList>
            <consortium name="EnsemblPlants"/>
        </authorList>
    </citation>
    <scope>IDENTIFICATION</scope>
    <source>
        <strain evidence="2">DM1-3 516 R44</strain>
    </source>
</reference>